<name>A0A833UT28_ACIBZ</name>
<dbReference type="InterPro" id="IPR036388">
    <property type="entry name" value="WH-like_DNA-bd_sf"/>
</dbReference>
<dbReference type="EMBL" id="WNDP01000004">
    <property type="protein sequence ID" value="KAF1028013.1"/>
    <property type="molecule type" value="Genomic_DNA"/>
</dbReference>
<dbReference type="Proteomes" id="UP000490535">
    <property type="component" value="Unassembled WGS sequence"/>
</dbReference>
<feature type="region of interest" description="Disordered" evidence="2">
    <location>
        <begin position="1"/>
        <end position="25"/>
    </location>
</feature>
<dbReference type="InterPro" id="IPR036390">
    <property type="entry name" value="WH_DNA-bd_sf"/>
</dbReference>
<evidence type="ECO:0000313" key="4">
    <source>
        <dbReference type="EMBL" id="KAF1028013.1"/>
    </source>
</evidence>
<comment type="caution">
    <text evidence="4">The sequence shown here is derived from an EMBL/GenBank/DDBJ whole genome shotgun (WGS) entry which is preliminary data.</text>
</comment>
<dbReference type="Gene3D" id="1.10.10.10">
    <property type="entry name" value="Winged helix-like DNA-binding domain superfamily/Winged helix DNA-binding domain"/>
    <property type="match status" value="1"/>
</dbReference>
<dbReference type="SUPFAM" id="SSF46785">
    <property type="entry name" value="Winged helix' DNA-binding domain"/>
    <property type="match status" value="1"/>
</dbReference>
<evidence type="ECO:0000256" key="2">
    <source>
        <dbReference type="SAM" id="MobiDB-lite"/>
    </source>
</evidence>
<evidence type="ECO:0000313" key="5">
    <source>
        <dbReference type="Proteomes" id="UP000490535"/>
    </source>
</evidence>
<evidence type="ECO:0000259" key="3">
    <source>
        <dbReference type="Pfam" id="PF03551"/>
    </source>
</evidence>
<protein>
    <submittedName>
        <fullName evidence="4">Transcriptional regulator YqjI</fullName>
    </submittedName>
</protein>
<dbReference type="InterPro" id="IPR005149">
    <property type="entry name" value="Tscrpt_reg_PadR_N"/>
</dbReference>
<evidence type="ECO:0000256" key="1">
    <source>
        <dbReference type="SAM" id="Coils"/>
    </source>
</evidence>
<gene>
    <name evidence="4" type="primary">yqjI</name>
    <name evidence="4" type="ORF">GAK29_00312</name>
</gene>
<keyword evidence="1" id="KW-0175">Coiled coil</keyword>
<dbReference type="PANTHER" id="PTHR43252:SF7">
    <property type="entry name" value="TRANSCRIPTIONAL REGULATOR YQJI"/>
    <property type="match status" value="1"/>
</dbReference>
<dbReference type="AlphaFoldDB" id="A0A833UT28"/>
<feature type="coiled-coil region" evidence="1">
    <location>
        <begin position="106"/>
        <end position="133"/>
    </location>
</feature>
<dbReference type="PANTHER" id="PTHR43252">
    <property type="entry name" value="TRANSCRIPTIONAL REGULATOR YQJI"/>
    <property type="match status" value="1"/>
</dbReference>
<accession>A0A833UT28</accession>
<feature type="domain" description="Transcription regulator PadR N-terminal" evidence="3">
    <location>
        <begin position="41"/>
        <end position="111"/>
    </location>
</feature>
<sequence>MKSGQHDHSHHDFEHREHHPEKGYAGRRGRLFESGKMKLLVLYLMQQQAKHGYEIIKDISDLVGGGYTPSSGTIYPTLTYLEEIGFVRVESTADDRKQYHITDAGKLHLKEQHQHIQHLLERLETRREIHENDQYLDVHRAMENLKTALRLKLKGRDFDAEQVRKVAEIIDQAAVKIGRL</sequence>
<reference evidence="5" key="1">
    <citation type="journal article" date="2020" name="MBio">
        <title>Horizontal gene transfer to a defensive symbiont with a reduced genome amongst a multipartite beetle microbiome.</title>
        <authorList>
            <person name="Waterworth S.C."/>
            <person name="Florez L.V."/>
            <person name="Rees E.R."/>
            <person name="Hertweck C."/>
            <person name="Kaltenpoth M."/>
            <person name="Kwan J.C."/>
        </authorList>
    </citation>
    <scope>NUCLEOTIDE SEQUENCE [LARGE SCALE GENOMIC DNA]</scope>
</reference>
<organism evidence="4 5">
    <name type="scientific">Acinetobacter bereziniae</name>
    <name type="common">Acinetobacter genomosp. 10</name>
    <dbReference type="NCBI Taxonomy" id="106648"/>
    <lineage>
        <taxon>Bacteria</taxon>
        <taxon>Pseudomonadati</taxon>
        <taxon>Pseudomonadota</taxon>
        <taxon>Gammaproteobacteria</taxon>
        <taxon>Moraxellales</taxon>
        <taxon>Moraxellaceae</taxon>
        <taxon>Acinetobacter</taxon>
    </lineage>
</organism>
<dbReference type="Pfam" id="PF03551">
    <property type="entry name" value="PadR"/>
    <property type="match status" value="1"/>
</dbReference>
<proteinExistence type="predicted"/>